<evidence type="ECO:0000313" key="12">
    <source>
        <dbReference type="Proteomes" id="UP001321492"/>
    </source>
</evidence>
<feature type="domain" description="Peptidase M48" evidence="10">
    <location>
        <begin position="29"/>
        <end position="227"/>
    </location>
</feature>
<comment type="caution">
    <text evidence="11">The sequence shown here is derived from an EMBL/GenBank/DDBJ whole genome shotgun (WGS) entry which is preliminary data.</text>
</comment>
<dbReference type="GO" id="GO:0008237">
    <property type="term" value="F:metallopeptidase activity"/>
    <property type="evidence" value="ECO:0007669"/>
    <property type="project" value="UniProtKB-KW"/>
</dbReference>
<gene>
    <name evidence="11" type="ORF">QNA08_00380</name>
</gene>
<feature type="region of interest" description="Disordered" evidence="8">
    <location>
        <begin position="426"/>
        <end position="449"/>
    </location>
</feature>
<dbReference type="InterPro" id="IPR051156">
    <property type="entry name" value="Mito/Outer_Membr_Metalloprot"/>
</dbReference>
<keyword evidence="7" id="KW-0802">TPR repeat</keyword>
<dbReference type="Gene3D" id="1.25.40.10">
    <property type="entry name" value="Tetratricopeptide repeat domain"/>
    <property type="match status" value="1"/>
</dbReference>
<evidence type="ECO:0000256" key="8">
    <source>
        <dbReference type="SAM" id="MobiDB-lite"/>
    </source>
</evidence>
<evidence type="ECO:0000256" key="4">
    <source>
        <dbReference type="ARBA" id="ARBA00022801"/>
    </source>
</evidence>
<evidence type="ECO:0000313" key="11">
    <source>
        <dbReference type="EMBL" id="MDJ1156705.1"/>
    </source>
</evidence>
<protein>
    <submittedName>
        <fullName evidence="11">M48 family metalloprotease</fullName>
        <ecNumber evidence="11">3.4.24.-</ecNumber>
    </submittedName>
</protein>
<evidence type="ECO:0000256" key="7">
    <source>
        <dbReference type="PROSITE-ProRule" id="PRU00339"/>
    </source>
</evidence>
<evidence type="ECO:0000256" key="5">
    <source>
        <dbReference type="ARBA" id="ARBA00022833"/>
    </source>
</evidence>
<evidence type="ECO:0000256" key="1">
    <source>
        <dbReference type="ARBA" id="ARBA00001947"/>
    </source>
</evidence>
<feature type="repeat" description="TPR" evidence="7">
    <location>
        <begin position="308"/>
        <end position="341"/>
    </location>
</feature>
<keyword evidence="4 11" id="KW-0378">Hydrolase</keyword>
<dbReference type="CDD" id="cd07324">
    <property type="entry name" value="M48C_Oma1-like"/>
    <property type="match status" value="1"/>
</dbReference>
<accession>A0ABT7ABF4</accession>
<evidence type="ECO:0000256" key="9">
    <source>
        <dbReference type="SAM" id="SignalP"/>
    </source>
</evidence>
<feature type="chain" id="PRO_5046469603" evidence="9">
    <location>
        <begin position="19"/>
        <end position="449"/>
    </location>
</feature>
<evidence type="ECO:0000256" key="2">
    <source>
        <dbReference type="ARBA" id="ARBA00022670"/>
    </source>
</evidence>
<keyword evidence="3" id="KW-0479">Metal-binding</keyword>
<keyword evidence="9" id="KW-0732">Signal</keyword>
<comment type="cofactor">
    <cofactor evidence="1">
        <name>Zn(2+)</name>
        <dbReference type="ChEBI" id="CHEBI:29105"/>
    </cofactor>
</comment>
<evidence type="ECO:0000259" key="10">
    <source>
        <dbReference type="Pfam" id="PF01435"/>
    </source>
</evidence>
<name>A0ABT7ABF4_9HYPH</name>
<evidence type="ECO:0000256" key="3">
    <source>
        <dbReference type="ARBA" id="ARBA00022723"/>
    </source>
</evidence>
<dbReference type="InterPro" id="IPR019734">
    <property type="entry name" value="TPR_rpt"/>
</dbReference>
<dbReference type="EC" id="3.4.24.-" evidence="11"/>
<dbReference type="PANTHER" id="PTHR22726">
    <property type="entry name" value="METALLOENDOPEPTIDASE OMA1"/>
    <property type="match status" value="1"/>
</dbReference>
<dbReference type="PANTHER" id="PTHR22726:SF1">
    <property type="entry name" value="METALLOENDOPEPTIDASE OMA1, MITOCHONDRIAL"/>
    <property type="match status" value="1"/>
</dbReference>
<dbReference type="Gene3D" id="3.30.2010.10">
    <property type="entry name" value="Metalloproteases ('zincins'), catalytic domain"/>
    <property type="match status" value="1"/>
</dbReference>
<feature type="signal peptide" evidence="9">
    <location>
        <begin position="1"/>
        <end position="18"/>
    </location>
</feature>
<dbReference type="RefSeq" id="WP_283738709.1">
    <property type="nucleotide sequence ID" value="NZ_JASJEV010000001.1"/>
</dbReference>
<dbReference type="SUPFAM" id="SSF48452">
    <property type="entry name" value="TPR-like"/>
    <property type="match status" value="1"/>
</dbReference>
<evidence type="ECO:0000256" key="6">
    <source>
        <dbReference type="ARBA" id="ARBA00023049"/>
    </source>
</evidence>
<dbReference type="Proteomes" id="UP001321492">
    <property type="component" value="Unassembled WGS sequence"/>
</dbReference>
<dbReference type="EMBL" id="JASJEV010000001">
    <property type="protein sequence ID" value="MDJ1156705.1"/>
    <property type="molecule type" value="Genomic_DNA"/>
</dbReference>
<dbReference type="InterPro" id="IPR011990">
    <property type="entry name" value="TPR-like_helical_dom_sf"/>
</dbReference>
<keyword evidence="12" id="KW-1185">Reference proteome</keyword>
<sequence>MACLAAAAMALSPLPAGAQQRTIIRDTEIEQLMRDYVAPILKAAGIRSGSVKVVLIGDRSFNAFVADGRRIFINTGALIDSKTPNEVIGVLAHESGHIAGGHLARLREQIANAQILSVVGMLFGAAALAGSAAAGSRVGNAGYGGAGVLAGSQELVKRNLLAYARGEEQAADQAALRYLNATGQSPKGMLDTFRRFADEAIFRTASIDPYLQSHPMPQERIANLEALAKQSPNYSRKDPPTLQARHDLMRAKLVGFTERPETVLRRYPPSDGSLAARYARAISTYRSGRLMDAVAQIDGLIKEQPGNPYFWELKGQALLEGGRAREAVEPLRKAVSMAPSSALIRGMLGHALVATDNPAVMDEAIRELQNATQREPDSAENFRHLATAYARKGNIAMAELASAQYYFAQGEWSAAATQASRAQAKLPKGSPGWLKADDILTYQPPKPQR</sequence>
<dbReference type="Pfam" id="PF13432">
    <property type="entry name" value="TPR_16"/>
    <property type="match status" value="1"/>
</dbReference>
<reference evidence="11 12" key="1">
    <citation type="submission" date="2023-05" db="EMBL/GenBank/DDBJ databases">
        <title>Chelatococcus sp. nov., a moderately thermophilic bacterium isolated from hot spring microbial mat.</title>
        <authorList>
            <person name="Hu C.-J."/>
            <person name="Li W.-J."/>
        </authorList>
    </citation>
    <scope>NUCLEOTIDE SEQUENCE [LARGE SCALE GENOMIC DNA]</scope>
    <source>
        <strain evidence="11 12">SYSU G07232</strain>
    </source>
</reference>
<keyword evidence="6 11" id="KW-0482">Metalloprotease</keyword>
<organism evidence="11 12">
    <name type="scientific">Chelatococcus albus</name>
    <dbReference type="NCBI Taxonomy" id="3047466"/>
    <lineage>
        <taxon>Bacteria</taxon>
        <taxon>Pseudomonadati</taxon>
        <taxon>Pseudomonadota</taxon>
        <taxon>Alphaproteobacteria</taxon>
        <taxon>Hyphomicrobiales</taxon>
        <taxon>Chelatococcaceae</taxon>
        <taxon>Chelatococcus</taxon>
    </lineage>
</organism>
<dbReference type="PROSITE" id="PS50005">
    <property type="entry name" value="TPR"/>
    <property type="match status" value="1"/>
</dbReference>
<keyword evidence="5" id="KW-0862">Zinc</keyword>
<proteinExistence type="predicted"/>
<dbReference type="InterPro" id="IPR001915">
    <property type="entry name" value="Peptidase_M48"/>
</dbReference>
<keyword evidence="2" id="KW-0645">Protease</keyword>
<dbReference type="Pfam" id="PF01435">
    <property type="entry name" value="Peptidase_M48"/>
    <property type="match status" value="1"/>
</dbReference>